<organism evidence="2 3">
    <name type="scientific">Kiritimatiella glycovorans</name>
    <dbReference type="NCBI Taxonomy" id="1307763"/>
    <lineage>
        <taxon>Bacteria</taxon>
        <taxon>Pseudomonadati</taxon>
        <taxon>Kiritimatiellota</taxon>
        <taxon>Kiritimatiellia</taxon>
        <taxon>Kiritimatiellales</taxon>
        <taxon>Kiritimatiellaceae</taxon>
        <taxon>Kiritimatiella</taxon>
    </lineage>
</organism>
<protein>
    <recommendedName>
        <fullName evidence="1">Rhamnogalacturonase A/B/Epimerase-like pectate lyase domain-containing protein</fullName>
    </recommendedName>
</protein>
<dbReference type="InterPro" id="IPR011050">
    <property type="entry name" value="Pectin_lyase_fold/virulence"/>
</dbReference>
<dbReference type="STRING" id="1307763.L21SP4_00157"/>
<dbReference type="Gene3D" id="2.160.20.10">
    <property type="entry name" value="Single-stranded right-handed beta-helix, Pectin lyase-like"/>
    <property type="match status" value="1"/>
</dbReference>
<reference evidence="3" key="1">
    <citation type="submission" date="2015-02" db="EMBL/GenBank/DDBJ databases">
        <title>Description and complete genome sequence of the first cultured representative of the subdivision 5 of the Verrucomicrobia phylum.</title>
        <authorList>
            <person name="Spring S."/>
            <person name="Bunk B."/>
            <person name="Sproer C."/>
            <person name="Klenk H.-P."/>
        </authorList>
    </citation>
    <scope>NUCLEOTIDE SEQUENCE [LARGE SCALE GENOMIC DNA]</scope>
    <source>
        <strain evidence="3">L21-Fru-AB</strain>
    </source>
</reference>
<dbReference type="RefSeq" id="WP_052880868.1">
    <property type="nucleotide sequence ID" value="NZ_CP010904.1"/>
</dbReference>
<dbReference type="OrthoDB" id="4595319at2"/>
<gene>
    <name evidence="2" type="ORF">L21SP4_00157</name>
</gene>
<name>A0A0G3EAH2_9BACT</name>
<dbReference type="Proteomes" id="UP000035268">
    <property type="component" value="Chromosome"/>
</dbReference>
<evidence type="ECO:0000313" key="3">
    <source>
        <dbReference type="Proteomes" id="UP000035268"/>
    </source>
</evidence>
<dbReference type="SUPFAM" id="SSF51126">
    <property type="entry name" value="Pectin lyase-like"/>
    <property type="match status" value="1"/>
</dbReference>
<accession>A0A0G3EAH2</accession>
<dbReference type="AlphaFoldDB" id="A0A0G3EAH2"/>
<reference evidence="2 3" key="2">
    <citation type="journal article" date="2016" name="ISME J.">
        <title>Characterization of the first cultured representative of Verrucomicrobia subdivision 5 indicates the proposal of a novel phylum.</title>
        <authorList>
            <person name="Spring S."/>
            <person name="Bunk B."/>
            <person name="Sproer C."/>
            <person name="Schumann P."/>
            <person name="Rohde M."/>
            <person name="Tindall B.J."/>
            <person name="Klenk H.P."/>
        </authorList>
    </citation>
    <scope>NUCLEOTIDE SEQUENCE [LARGE SCALE GENOMIC DNA]</scope>
    <source>
        <strain evidence="2 3">L21-Fru-AB</strain>
    </source>
</reference>
<proteinExistence type="predicted"/>
<evidence type="ECO:0000259" key="1">
    <source>
        <dbReference type="Pfam" id="PF12708"/>
    </source>
</evidence>
<dbReference type="EMBL" id="CP010904">
    <property type="protein sequence ID" value="AKJ63441.1"/>
    <property type="molecule type" value="Genomic_DNA"/>
</dbReference>
<dbReference type="InterPro" id="IPR012334">
    <property type="entry name" value="Pectin_lyas_fold"/>
</dbReference>
<dbReference type="PROSITE" id="PS51318">
    <property type="entry name" value="TAT"/>
    <property type="match status" value="1"/>
</dbReference>
<feature type="domain" description="Rhamnogalacturonase A/B/Epimerase-like pectate lyase" evidence="1">
    <location>
        <begin position="42"/>
        <end position="110"/>
    </location>
</feature>
<sequence length="413" mass="45201">MSDNGSMTRRAMMGAGAAGFFGATARAAAAEGSAPLAPRQAFSVRDFGAKGDGASDDSGAFQKALDRAVHAGNGAIYVPAGHYRIGRRVSAEATLEGLALLGDGQNVSSLICDHEEGVFRLHDHRCLTAVTVRDLSFFADRPAAGTALEISSPPRGARNYRTLLVENVDIRGFGVPSRSYFTRGIDATGQWRPLFMNVIVSGISDPGYKRGDRSDDAPSYAAEVGIVADWCYAPSFQHCYVWSQRTGYRIVNRGREQGPEDSAFYRSNAVGCVIGMDIETPIFEPQLVIESCHINCRDVGVWLKNRKFFQLTNNLMYGQDGTDFPYVDFLLHNAYSGTIIGNVFQSPEITNYREDPPADHTMIELRGRTRHLLISHNVLNAKGRMLKRSGDMEGLIVKDNLASNPHVEMDGHE</sequence>
<keyword evidence="3" id="KW-1185">Reference proteome</keyword>
<dbReference type="InterPro" id="IPR024535">
    <property type="entry name" value="RHGA/B-epi-like_pectate_lyase"/>
</dbReference>
<dbReference type="KEGG" id="vbl:L21SP4_00157"/>
<dbReference type="Pfam" id="PF12708">
    <property type="entry name" value="Pect-lyase_RHGA_epim"/>
    <property type="match status" value="1"/>
</dbReference>
<evidence type="ECO:0000313" key="2">
    <source>
        <dbReference type="EMBL" id="AKJ63441.1"/>
    </source>
</evidence>
<dbReference type="InterPro" id="IPR006311">
    <property type="entry name" value="TAT_signal"/>
</dbReference>